<dbReference type="AlphaFoldDB" id="A0A928VNK8"/>
<dbReference type="EMBL" id="JADEXQ010000076">
    <property type="protein sequence ID" value="MBE9031821.1"/>
    <property type="molecule type" value="Genomic_DNA"/>
</dbReference>
<dbReference type="Proteomes" id="UP000625316">
    <property type="component" value="Unassembled WGS sequence"/>
</dbReference>
<organism evidence="1 2">
    <name type="scientific">Romeriopsis navalis LEGE 11480</name>
    <dbReference type="NCBI Taxonomy" id="2777977"/>
    <lineage>
        <taxon>Bacteria</taxon>
        <taxon>Bacillati</taxon>
        <taxon>Cyanobacteriota</taxon>
        <taxon>Cyanophyceae</taxon>
        <taxon>Leptolyngbyales</taxon>
        <taxon>Leptolyngbyaceae</taxon>
        <taxon>Romeriopsis</taxon>
        <taxon>Romeriopsis navalis</taxon>
    </lineage>
</organism>
<proteinExistence type="predicted"/>
<keyword evidence="2" id="KW-1185">Reference proteome</keyword>
<accession>A0A928VNK8</accession>
<gene>
    <name evidence="1" type="ORF">IQ266_18970</name>
</gene>
<name>A0A928VNK8_9CYAN</name>
<protein>
    <submittedName>
        <fullName evidence="1">Uncharacterized protein</fullName>
    </submittedName>
</protein>
<evidence type="ECO:0000313" key="1">
    <source>
        <dbReference type="EMBL" id="MBE9031821.1"/>
    </source>
</evidence>
<evidence type="ECO:0000313" key="2">
    <source>
        <dbReference type="Proteomes" id="UP000625316"/>
    </source>
</evidence>
<reference evidence="1" key="1">
    <citation type="submission" date="2020-10" db="EMBL/GenBank/DDBJ databases">
        <authorList>
            <person name="Castelo-Branco R."/>
            <person name="Eusebio N."/>
            <person name="Adriana R."/>
            <person name="Vieira A."/>
            <person name="Brugerolle De Fraissinette N."/>
            <person name="Rezende De Castro R."/>
            <person name="Schneider M.P."/>
            <person name="Vasconcelos V."/>
            <person name="Leao P.N."/>
        </authorList>
    </citation>
    <scope>NUCLEOTIDE SEQUENCE</scope>
    <source>
        <strain evidence="1">LEGE 11480</strain>
    </source>
</reference>
<sequence length="126" mass="13595">MGRNSKLRKSRSIKPEIKQAGDFWTAKFGNGRGRITIGPISSAPPNANPLQIFCMGDRSLAVLIDVVGKGSYGANYFPKSRSVHFIADTPRYRHFGSQTGKHGVYADFEAVLAALAAARLEAEVAA</sequence>
<comment type="caution">
    <text evidence="1">The sequence shown here is derived from an EMBL/GenBank/DDBJ whole genome shotgun (WGS) entry which is preliminary data.</text>
</comment>
<dbReference type="RefSeq" id="WP_264326648.1">
    <property type="nucleotide sequence ID" value="NZ_JADEXQ010000076.1"/>
</dbReference>